<proteinExistence type="predicted"/>
<gene>
    <name evidence="2" type="ORF">AsFPU1_0111</name>
</gene>
<comment type="caution">
    <text evidence="2">The sequence shown here is derived from an EMBL/GenBank/DDBJ whole genome shotgun (WGS) entry which is preliminary data.</text>
</comment>
<evidence type="ECO:0000313" key="3">
    <source>
        <dbReference type="Proteomes" id="UP000287247"/>
    </source>
</evidence>
<dbReference type="EMBL" id="BDQK01000001">
    <property type="protein sequence ID" value="GBF78722.1"/>
    <property type="molecule type" value="Genomic_DNA"/>
</dbReference>
<dbReference type="Proteomes" id="UP000287247">
    <property type="component" value="Unassembled WGS sequence"/>
</dbReference>
<dbReference type="AlphaFoldDB" id="A0A401IBV3"/>
<accession>A0A401IBV3</accession>
<reference evidence="3" key="1">
    <citation type="submission" date="2017-05" db="EMBL/GenBank/DDBJ databases">
        <title>Physiological properties and genetic analysis related to exopolysaccharide production of fresh-water unicellular cyanobacterium Aphanothece sacrum, Suizenji Nori, that has been cultured as a food source in Japan.</title>
        <authorList>
            <person name="Kanesaki Y."/>
            <person name="Yoshikawa S."/>
            <person name="Ohki K."/>
        </authorList>
    </citation>
    <scope>NUCLEOTIDE SEQUENCE [LARGE SCALE GENOMIC DNA]</scope>
    <source>
        <strain evidence="3">FPU1</strain>
    </source>
</reference>
<keyword evidence="3" id="KW-1185">Reference proteome</keyword>
<evidence type="ECO:0000313" key="2">
    <source>
        <dbReference type="EMBL" id="GBF78722.1"/>
    </source>
</evidence>
<name>A0A401IBV3_APHSA</name>
<sequence>MLVSVREFTYLYNSKENDPKAHMNDKAVSTQHGTEKVEISIHLDGDLLEQLKHLTNDPSRIIETAIKQWLQGETDTDDDLTRTFRRNPPLPPRGEWND</sequence>
<organism evidence="2 3">
    <name type="scientific">Aphanothece sacrum FPU1</name>
    <dbReference type="NCBI Taxonomy" id="1920663"/>
    <lineage>
        <taxon>Bacteria</taxon>
        <taxon>Bacillati</taxon>
        <taxon>Cyanobacteriota</taxon>
        <taxon>Cyanophyceae</taxon>
        <taxon>Oscillatoriophycideae</taxon>
        <taxon>Chroococcales</taxon>
        <taxon>Aphanothecaceae</taxon>
        <taxon>Aphanothece</taxon>
    </lineage>
</organism>
<feature type="region of interest" description="Disordered" evidence="1">
    <location>
        <begin position="72"/>
        <end position="98"/>
    </location>
</feature>
<protein>
    <submittedName>
        <fullName evidence="2">Uncharacterized protein</fullName>
    </submittedName>
</protein>
<evidence type="ECO:0000256" key="1">
    <source>
        <dbReference type="SAM" id="MobiDB-lite"/>
    </source>
</evidence>